<evidence type="ECO:0000313" key="2">
    <source>
        <dbReference type="EMBL" id="PZR12788.1"/>
    </source>
</evidence>
<comment type="caution">
    <text evidence="2">The sequence shown here is derived from an EMBL/GenBank/DDBJ whole genome shotgun (WGS) entry which is preliminary data.</text>
</comment>
<dbReference type="AlphaFoldDB" id="A0A2W5UUA7"/>
<reference evidence="2 3" key="1">
    <citation type="submission" date="2017-08" db="EMBL/GenBank/DDBJ databases">
        <title>Infants hospitalized years apart are colonized by the same room-sourced microbial strains.</title>
        <authorList>
            <person name="Brooks B."/>
            <person name="Olm M.R."/>
            <person name="Firek B.A."/>
            <person name="Baker R."/>
            <person name="Thomas B.C."/>
            <person name="Morowitz M.J."/>
            <person name="Banfield J.F."/>
        </authorList>
    </citation>
    <scope>NUCLEOTIDE SEQUENCE [LARGE SCALE GENOMIC DNA]</scope>
    <source>
        <strain evidence="2">S2_003_000_R2_14</strain>
    </source>
</reference>
<evidence type="ECO:0000256" key="1">
    <source>
        <dbReference type="SAM" id="Phobius"/>
    </source>
</evidence>
<dbReference type="Proteomes" id="UP000249061">
    <property type="component" value="Unassembled WGS sequence"/>
</dbReference>
<dbReference type="EMBL" id="QFQP01000011">
    <property type="protein sequence ID" value="PZR12788.1"/>
    <property type="molecule type" value="Genomic_DNA"/>
</dbReference>
<keyword evidence="1" id="KW-0472">Membrane</keyword>
<gene>
    <name evidence="2" type="ORF">DI536_14575</name>
</gene>
<protein>
    <submittedName>
        <fullName evidence="2">Uncharacterized protein</fullName>
    </submittedName>
</protein>
<keyword evidence="1" id="KW-1133">Transmembrane helix</keyword>
<keyword evidence="1" id="KW-0812">Transmembrane</keyword>
<feature type="transmembrane region" description="Helical" evidence="1">
    <location>
        <begin position="209"/>
        <end position="231"/>
    </location>
</feature>
<sequence length="254" mass="26416">MLHLLLWATLGASPDVNLAVMSFTTVDVSEGKGALISEHLATQLIAQGLRVSTPRDISTVLGLERQKQLLGCGDDSCISEIAGALGVTDVVNGEIARVDDGYRLLVKVISAANGRPRFARSVALKSERDVFETLDVWALIIAGREAPRPEGRTLAPVVPLALGGAAVATGAGFLISAAVSWGSLQQRGGMALSLSDAQVARTNGERDQLIGFGLVGGGAAALIIGAVWFAMTTPKEPVVWLTPTFDGVAFGGTW</sequence>
<accession>A0A2W5UUA7</accession>
<feature type="transmembrane region" description="Helical" evidence="1">
    <location>
        <begin position="157"/>
        <end position="181"/>
    </location>
</feature>
<name>A0A2W5UUA7_9BACT</name>
<organism evidence="2 3">
    <name type="scientific">Archangium gephyra</name>
    <dbReference type="NCBI Taxonomy" id="48"/>
    <lineage>
        <taxon>Bacteria</taxon>
        <taxon>Pseudomonadati</taxon>
        <taxon>Myxococcota</taxon>
        <taxon>Myxococcia</taxon>
        <taxon>Myxococcales</taxon>
        <taxon>Cystobacterineae</taxon>
        <taxon>Archangiaceae</taxon>
        <taxon>Archangium</taxon>
    </lineage>
</organism>
<proteinExistence type="predicted"/>
<evidence type="ECO:0000313" key="3">
    <source>
        <dbReference type="Proteomes" id="UP000249061"/>
    </source>
</evidence>